<evidence type="ECO:0000313" key="2">
    <source>
        <dbReference type="EMBL" id="MFD2265210.1"/>
    </source>
</evidence>
<protein>
    <submittedName>
        <fullName evidence="2">Hemerythrin domain-containing protein</fullName>
    </submittedName>
</protein>
<feature type="domain" description="Hemerythrin-like" evidence="1">
    <location>
        <begin position="3"/>
        <end position="127"/>
    </location>
</feature>
<proteinExistence type="predicted"/>
<reference evidence="3" key="1">
    <citation type="journal article" date="2019" name="Int. J. Syst. Evol. Microbiol.">
        <title>The Global Catalogue of Microorganisms (GCM) 10K type strain sequencing project: providing services to taxonomists for standard genome sequencing and annotation.</title>
        <authorList>
            <consortium name="The Broad Institute Genomics Platform"/>
            <consortium name="The Broad Institute Genome Sequencing Center for Infectious Disease"/>
            <person name="Wu L."/>
            <person name="Ma J."/>
        </authorList>
    </citation>
    <scope>NUCLEOTIDE SEQUENCE [LARGE SCALE GENOMIC DNA]</scope>
    <source>
        <strain evidence="3">CGMCC 1.19062</strain>
    </source>
</reference>
<accession>A0ABW5E181</accession>
<gene>
    <name evidence="2" type="ORF">ACFSM5_20070</name>
</gene>
<name>A0ABW5E181_9PROT</name>
<dbReference type="EMBL" id="JBHUIP010000016">
    <property type="protein sequence ID" value="MFD2265210.1"/>
    <property type="molecule type" value="Genomic_DNA"/>
</dbReference>
<dbReference type="RefSeq" id="WP_379878382.1">
    <property type="nucleotide sequence ID" value="NZ_JBHUIP010000016.1"/>
</dbReference>
<evidence type="ECO:0000313" key="3">
    <source>
        <dbReference type="Proteomes" id="UP001597295"/>
    </source>
</evidence>
<dbReference type="Proteomes" id="UP001597295">
    <property type="component" value="Unassembled WGS sequence"/>
</dbReference>
<comment type="caution">
    <text evidence="2">The sequence shown here is derived from an EMBL/GenBank/DDBJ whole genome shotgun (WGS) entry which is preliminary data.</text>
</comment>
<dbReference type="Gene3D" id="1.20.120.520">
    <property type="entry name" value="nmb1532 protein domain like"/>
    <property type="match status" value="1"/>
</dbReference>
<sequence length="133" mass="14992">MATIVSRLKHDHGALRDVLEKVRLEGIGTEAGRKTLLTARALFVEHIQREDRDFYPDFKRLAHERGGQAATADQFADEMGDLGAQVLGFFDKYKDGGSGMEFARDFGRMHAMLNARLRKEEGILYAKFEEMAG</sequence>
<evidence type="ECO:0000259" key="1">
    <source>
        <dbReference type="Pfam" id="PF01814"/>
    </source>
</evidence>
<dbReference type="InterPro" id="IPR012312">
    <property type="entry name" value="Hemerythrin-like"/>
</dbReference>
<keyword evidence="3" id="KW-1185">Reference proteome</keyword>
<dbReference type="Pfam" id="PF01814">
    <property type="entry name" value="Hemerythrin"/>
    <property type="match status" value="1"/>
</dbReference>
<organism evidence="2 3">
    <name type="scientific">Lacibacterium aquatile</name>
    <dbReference type="NCBI Taxonomy" id="1168082"/>
    <lineage>
        <taxon>Bacteria</taxon>
        <taxon>Pseudomonadati</taxon>
        <taxon>Pseudomonadota</taxon>
        <taxon>Alphaproteobacteria</taxon>
        <taxon>Rhodospirillales</taxon>
        <taxon>Rhodospirillaceae</taxon>
    </lineage>
</organism>